<accession>A0ABP7EYC5</accession>
<dbReference type="EMBL" id="BAABDD010000002">
    <property type="protein sequence ID" value="GAA3727730.1"/>
    <property type="molecule type" value="Genomic_DNA"/>
</dbReference>
<dbReference type="Proteomes" id="UP001500908">
    <property type="component" value="Unassembled WGS sequence"/>
</dbReference>
<dbReference type="RefSeq" id="WP_344966931.1">
    <property type="nucleotide sequence ID" value="NZ_BAABDD010000002.1"/>
</dbReference>
<evidence type="ECO:0000313" key="2">
    <source>
        <dbReference type="Proteomes" id="UP001500908"/>
    </source>
</evidence>
<gene>
    <name evidence="1" type="ORF">GCM10022402_05550</name>
</gene>
<evidence type="ECO:0000313" key="1">
    <source>
        <dbReference type="EMBL" id="GAA3727730.1"/>
    </source>
</evidence>
<reference evidence="2" key="1">
    <citation type="journal article" date="2019" name="Int. J. Syst. Evol. Microbiol.">
        <title>The Global Catalogue of Microorganisms (GCM) 10K type strain sequencing project: providing services to taxonomists for standard genome sequencing and annotation.</title>
        <authorList>
            <consortium name="The Broad Institute Genomics Platform"/>
            <consortium name="The Broad Institute Genome Sequencing Center for Infectious Disease"/>
            <person name="Wu L."/>
            <person name="Ma J."/>
        </authorList>
    </citation>
    <scope>NUCLEOTIDE SEQUENCE [LARGE SCALE GENOMIC DNA]</scope>
    <source>
        <strain evidence="2">JCM 17137</strain>
    </source>
</reference>
<keyword evidence="2" id="KW-1185">Reference proteome</keyword>
<proteinExistence type="predicted"/>
<sequence length="84" mass="8595">MDLGERRVFQRGGHLGGGVDVDRGGVAVVTPIVGDIAGRAAVAVAGAVEAPPMTEPADQMGQVSRFGVTLVRKRAIMIPLGGCR</sequence>
<organism evidence="1 2">
    <name type="scientific">Salinactinospora qingdaonensis</name>
    <dbReference type="NCBI Taxonomy" id="702744"/>
    <lineage>
        <taxon>Bacteria</taxon>
        <taxon>Bacillati</taxon>
        <taxon>Actinomycetota</taxon>
        <taxon>Actinomycetes</taxon>
        <taxon>Streptosporangiales</taxon>
        <taxon>Nocardiopsidaceae</taxon>
        <taxon>Salinactinospora</taxon>
    </lineage>
</organism>
<protein>
    <submittedName>
        <fullName evidence="1">Uncharacterized protein</fullName>
    </submittedName>
</protein>
<comment type="caution">
    <text evidence="1">The sequence shown here is derived from an EMBL/GenBank/DDBJ whole genome shotgun (WGS) entry which is preliminary data.</text>
</comment>
<name>A0ABP7EYC5_9ACTN</name>